<sequence length="173" mass="18388">MGGIPGRIPGGICGTGIPGGGRPTPGGAGILPVSPGCNNEVPGGGIPPNPPGIGLGGCCITCGCIICPCGPAAPAIGAPNPTSQQKKSTVDNFHFPKGKKKNIEEQTRMFSGGRRMRRTKRKKTLGSTDSSEFKNVCFLFLFSFIQKKKKTNAISNHKKQERKIWDKKKKKIW</sequence>
<proteinExistence type="predicted"/>
<organism evidence="2 3">
    <name type="scientific">Reticulomyxa filosa</name>
    <dbReference type="NCBI Taxonomy" id="46433"/>
    <lineage>
        <taxon>Eukaryota</taxon>
        <taxon>Sar</taxon>
        <taxon>Rhizaria</taxon>
        <taxon>Retaria</taxon>
        <taxon>Foraminifera</taxon>
        <taxon>Monothalamids</taxon>
        <taxon>Reticulomyxidae</taxon>
        <taxon>Reticulomyxa</taxon>
    </lineage>
</organism>
<evidence type="ECO:0000256" key="1">
    <source>
        <dbReference type="SAM" id="MobiDB-lite"/>
    </source>
</evidence>
<reference evidence="2 3" key="1">
    <citation type="journal article" date="2013" name="Curr. Biol.">
        <title>The Genome of the Foraminiferan Reticulomyxa filosa.</title>
        <authorList>
            <person name="Glockner G."/>
            <person name="Hulsmann N."/>
            <person name="Schleicher M."/>
            <person name="Noegel A.A."/>
            <person name="Eichinger L."/>
            <person name="Gallinger C."/>
            <person name="Pawlowski J."/>
            <person name="Sierra R."/>
            <person name="Euteneuer U."/>
            <person name="Pillet L."/>
            <person name="Moustafa A."/>
            <person name="Platzer M."/>
            <person name="Groth M."/>
            <person name="Szafranski K."/>
            <person name="Schliwa M."/>
        </authorList>
    </citation>
    <scope>NUCLEOTIDE SEQUENCE [LARGE SCALE GENOMIC DNA]</scope>
</reference>
<protein>
    <submittedName>
        <fullName evidence="2">Uncharacterized protein</fullName>
    </submittedName>
</protein>
<evidence type="ECO:0000313" key="2">
    <source>
        <dbReference type="EMBL" id="ETO15330.1"/>
    </source>
</evidence>
<feature type="region of interest" description="Disordered" evidence="1">
    <location>
        <begin position="152"/>
        <end position="173"/>
    </location>
</feature>
<keyword evidence="3" id="KW-1185">Reference proteome</keyword>
<evidence type="ECO:0000313" key="3">
    <source>
        <dbReference type="Proteomes" id="UP000023152"/>
    </source>
</evidence>
<dbReference type="Proteomes" id="UP000023152">
    <property type="component" value="Unassembled WGS sequence"/>
</dbReference>
<dbReference type="AlphaFoldDB" id="X6MQG6"/>
<feature type="region of interest" description="Disordered" evidence="1">
    <location>
        <begin position="1"/>
        <end position="27"/>
    </location>
</feature>
<accession>X6MQG6</accession>
<name>X6MQG6_RETFI</name>
<comment type="caution">
    <text evidence="2">The sequence shown here is derived from an EMBL/GenBank/DDBJ whole genome shotgun (WGS) entry which is preliminary data.</text>
</comment>
<dbReference type="EMBL" id="ASPP01019227">
    <property type="protein sequence ID" value="ETO15330.1"/>
    <property type="molecule type" value="Genomic_DNA"/>
</dbReference>
<gene>
    <name evidence="2" type="ORF">RFI_22033</name>
</gene>